<dbReference type="SUPFAM" id="SSF88697">
    <property type="entry name" value="PUA domain-like"/>
    <property type="match status" value="1"/>
</dbReference>
<dbReference type="OrthoDB" id="9800495at2"/>
<dbReference type="InterPro" id="IPR007374">
    <property type="entry name" value="ASCH_domain"/>
</dbReference>
<organism evidence="2 3">
    <name type="scientific">Sporosarcina globispora</name>
    <name type="common">Bacillus globisporus</name>
    <dbReference type="NCBI Taxonomy" id="1459"/>
    <lineage>
        <taxon>Bacteria</taxon>
        <taxon>Bacillati</taxon>
        <taxon>Bacillota</taxon>
        <taxon>Bacilli</taxon>
        <taxon>Bacillales</taxon>
        <taxon>Caryophanaceae</taxon>
        <taxon>Sporosarcina</taxon>
    </lineage>
</organism>
<reference evidence="3" key="1">
    <citation type="submission" date="2015-07" db="EMBL/GenBank/DDBJ databases">
        <title>Fjat-10036 dsm4.</title>
        <authorList>
            <person name="Liu B."/>
            <person name="Wang J."/>
            <person name="Zhu Y."/>
            <person name="Liu G."/>
            <person name="Chen Q."/>
            <person name="Chen Z."/>
            <person name="Lan J."/>
            <person name="Che J."/>
            <person name="Ge C."/>
            <person name="Shi H."/>
            <person name="Pan Z."/>
            <person name="Liu X."/>
        </authorList>
    </citation>
    <scope>NUCLEOTIDE SEQUENCE [LARGE SCALE GENOMIC DNA]</scope>
    <source>
        <strain evidence="3">DSM 4</strain>
    </source>
</reference>
<evidence type="ECO:0000313" key="2">
    <source>
        <dbReference type="EMBL" id="KON88959.1"/>
    </source>
</evidence>
<comment type="caution">
    <text evidence="2">The sequence shown here is derived from an EMBL/GenBank/DDBJ whole genome shotgun (WGS) entry which is preliminary data.</text>
</comment>
<protein>
    <recommendedName>
        <fullName evidence="1">ASCH domain-containing protein</fullName>
    </recommendedName>
</protein>
<dbReference type="Proteomes" id="UP000037109">
    <property type="component" value="Unassembled WGS sequence"/>
</dbReference>
<evidence type="ECO:0000259" key="1">
    <source>
        <dbReference type="Pfam" id="PF04266"/>
    </source>
</evidence>
<evidence type="ECO:0000313" key="3">
    <source>
        <dbReference type="Proteomes" id="UP000037109"/>
    </source>
</evidence>
<name>A0A0M0GGJ2_SPOGL</name>
<proteinExistence type="predicted"/>
<dbReference type="AlphaFoldDB" id="A0A0M0GGJ2"/>
<dbReference type="RefSeq" id="WP_053436349.1">
    <property type="nucleotide sequence ID" value="NZ_LGUF01000007.1"/>
</dbReference>
<feature type="domain" description="ASCH" evidence="1">
    <location>
        <begin position="5"/>
        <end position="94"/>
    </location>
</feature>
<sequence>MKVLLSIKPEFVEKIFNGEKQFEYRRCIFKKKEVDTIVVYSTMPEGKIVGELLIEDIINEEIEELWKETKMFSGISYDFFKEYFHNKETGYAIKIKEAKKYDEPILPKELMSNFRAPQSFCYID</sequence>
<accession>A0A0M0GGJ2</accession>
<dbReference type="STRING" id="1459.AF332_20660"/>
<keyword evidence="3" id="KW-1185">Reference proteome</keyword>
<dbReference type="InterPro" id="IPR015947">
    <property type="entry name" value="PUA-like_sf"/>
</dbReference>
<dbReference type="EMBL" id="LGUF01000007">
    <property type="protein sequence ID" value="KON88959.1"/>
    <property type="molecule type" value="Genomic_DNA"/>
</dbReference>
<gene>
    <name evidence="2" type="ORF">AF332_20660</name>
</gene>
<dbReference type="Pfam" id="PF04266">
    <property type="entry name" value="ASCH"/>
    <property type="match status" value="1"/>
</dbReference>
<dbReference type="Gene3D" id="2.30.130.30">
    <property type="entry name" value="Hypothetical protein"/>
    <property type="match status" value="1"/>
</dbReference>
<dbReference type="PATRIC" id="fig|1459.3.peg.4559"/>